<dbReference type="PANTHER" id="PTHR47829:SF1">
    <property type="entry name" value="HAD FAMILY PHOSPHATASE"/>
    <property type="match status" value="1"/>
</dbReference>
<evidence type="ECO:0000313" key="3">
    <source>
        <dbReference type="Proteomes" id="UP001595699"/>
    </source>
</evidence>
<dbReference type="PANTHER" id="PTHR47829">
    <property type="entry name" value="HYDROLASE, PUTATIVE (AFU_ORTHOLOGUE AFUA_1G12880)-RELATED"/>
    <property type="match status" value="1"/>
</dbReference>
<dbReference type="Gene3D" id="3.90.1200.10">
    <property type="match status" value="1"/>
</dbReference>
<dbReference type="SUPFAM" id="SSF56112">
    <property type="entry name" value="Protein kinase-like (PK-like)"/>
    <property type="match status" value="1"/>
</dbReference>
<organism evidence="2 3">
    <name type="scientific">Tenggerimyces flavus</name>
    <dbReference type="NCBI Taxonomy" id="1708749"/>
    <lineage>
        <taxon>Bacteria</taxon>
        <taxon>Bacillati</taxon>
        <taxon>Actinomycetota</taxon>
        <taxon>Actinomycetes</taxon>
        <taxon>Propionibacteriales</taxon>
        <taxon>Nocardioidaceae</taxon>
        <taxon>Tenggerimyces</taxon>
    </lineage>
</organism>
<dbReference type="InterPro" id="IPR011009">
    <property type="entry name" value="Kinase-like_dom_sf"/>
</dbReference>
<dbReference type="InterPro" id="IPR002575">
    <property type="entry name" value="Aminoglycoside_PTrfase"/>
</dbReference>
<dbReference type="InterPro" id="IPR052898">
    <property type="entry name" value="ACAD10-like"/>
</dbReference>
<comment type="caution">
    <text evidence="2">The sequence shown here is derived from an EMBL/GenBank/DDBJ whole genome shotgun (WGS) entry which is preliminary data.</text>
</comment>
<sequence>MTAAELDLAGLRNLLDRERPGLVNGPLTAELITGGKSNLTYAVTDGAASWILRRPPLGHVLATAHDMGREYRVMAALADTAVPVPRMLLPHEDPPFYLMEYVEGTVFRTPEQTAGLGRERARTISHHLVDVLVTLHAVDPATVGLADFGRPDGYLERQLRRWSQQLEASKSRDLPDLDTLVERLHSTVPRTSRHSIVHGDYRLDNTIVREDRIAAVVDWEMATLGDPLADIGLLTVYWDLSMANPHNPVGGGVTREAGFPTSDELVAYYAEQSGVEPERLPWYRAFGHFKLAVIAEGIHYRDLRGLTVGPGFDRIGELVVPLARSGLELLS</sequence>
<name>A0ABV7YKG5_9ACTN</name>
<dbReference type="EMBL" id="JBHRZH010000027">
    <property type="protein sequence ID" value="MFC3764545.1"/>
    <property type="molecule type" value="Genomic_DNA"/>
</dbReference>
<dbReference type="RefSeq" id="WP_205121477.1">
    <property type="nucleotide sequence ID" value="NZ_JAFBCM010000001.1"/>
</dbReference>
<dbReference type="Gene3D" id="3.30.200.20">
    <property type="entry name" value="Phosphorylase Kinase, domain 1"/>
    <property type="match status" value="1"/>
</dbReference>
<evidence type="ECO:0000259" key="1">
    <source>
        <dbReference type="Pfam" id="PF01636"/>
    </source>
</evidence>
<evidence type="ECO:0000313" key="2">
    <source>
        <dbReference type="EMBL" id="MFC3764545.1"/>
    </source>
</evidence>
<reference evidence="3" key="1">
    <citation type="journal article" date="2019" name="Int. J. Syst. Evol. Microbiol.">
        <title>The Global Catalogue of Microorganisms (GCM) 10K type strain sequencing project: providing services to taxonomists for standard genome sequencing and annotation.</title>
        <authorList>
            <consortium name="The Broad Institute Genomics Platform"/>
            <consortium name="The Broad Institute Genome Sequencing Center for Infectious Disease"/>
            <person name="Wu L."/>
            <person name="Ma J."/>
        </authorList>
    </citation>
    <scope>NUCLEOTIDE SEQUENCE [LARGE SCALE GENOMIC DNA]</scope>
    <source>
        <strain evidence="3">CGMCC 4.7241</strain>
    </source>
</reference>
<proteinExistence type="predicted"/>
<dbReference type="Pfam" id="PF01636">
    <property type="entry name" value="APH"/>
    <property type="match status" value="1"/>
</dbReference>
<accession>A0ABV7YKG5</accession>
<gene>
    <name evidence="2" type="ORF">ACFOUW_27155</name>
</gene>
<feature type="domain" description="Aminoglycoside phosphotransferase" evidence="1">
    <location>
        <begin position="29"/>
        <end position="241"/>
    </location>
</feature>
<keyword evidence="3" id="KW-1185">Reference proteome</keyword>
<dbReference type="CDD" id="cd05154">
    <property type="entry name" value="ACAD10_11_N-like"/>
    <property type="match status" value="1"/>
</dbReference>
<protein>
    <submittedName>
        <fullName evidence="2">Phosphotransferase family protein</fullName>
    </submittedName>
</protein>
<dbReference type="Proteomes" id="UP001595699">
    <property type="component" value="Unassembled WGS sequence"/>
</dbReference>
<dbReference type="InterPro" id="IPR041726">
    <property type="entry name" value="ACAD10_11_N"/>
</dbReference>